<dbReference type="AlphaFoldDB" id="A0A521BVW1"/>
<dbReference type="GO" id="GO:0016740">
    <property type="term" value="F:transferase activity"/>
    <property type="evidence" value="ECO:0007669"/>
    <property type="project" value="UniProtKB-KW"/>
</dbReference>
<evidence type="ECO:0000313" key="1">
    <source>
        <dbReference type="EMBL" id="SMO51337.1"/>
    </source>
</evidence>
<protein>
    <submittedName>
        <fullName evidence="1">Rhamnosyl transferase</fullName>
    </submittedName>
</protein>
<dbReference type="Pfam" id="PF11316">
    <property type="entry name" value="Rhamno_transf"/>
    <property type="match status" value="1"/>
</dbReference>
<dbReference type="RefSeq" id="WP_142662038.1">
    <property type="nucleotide sequence ID" value="NZ_FXTK01000003.1"/>
</dbReference>
<reference evidence="1 2" key="1">
    <citation type="submission" date="2017-05" db="EMBL/GenBank/DDBJ databases">
        <authorList>
            <person name="Varghese N."/>
            <person name="Submissions S."/>
        </authorList>
    </citation>
    <scope>NUCLEOTIDE SEQUENCE [LARGE SCALE GENOMIC DNA]</scope>
    <source>
        <strain evidence="1 2">DSM 100094</strain>
    </source>
</reference>
<evidence type="ECO:0000313" key="2">
    <source>
        <dbReference type="Proteomes" id="UP000319014"/>
    </source>
</evidence>
<keyword evidence="2" id="KW-1185">Reference proteome</keyword>
<dbReference type="Proteomes" id="UP000319014">
    <property type="component" value="Unassembled WGS sequence"/>
</dbReference>
<name>A0A521BVW1_9RHOB</name>
<dbReference type="OrthoDB" id="7874906at2"/>
<keyword evidence="1" id="KW-0808">Transferase</keyword>
<sequence length="272" mass="30110">MAEPILGICRFSFLGRGDWGAYKGTAPDSPEQEAARQDVARALYRTERLVARFRSFETLTLPSVAAQTDGDFRFLVLTSPELPPEWLARLRSLCDAVPQAELRVSDANDIGRALQSVLAEYPGPLVQFRLDDDDCLSVDYIARLRRASVVMRDYAAFAYSLPRALLATHYGNGLQRYELLKPFHGAGVAARLPDRKPIFAFGHYGLGRRFPSLCDPVPYGSLQTKFSGHDSLEIRENAVAGIAPMDDARFARILQRDFPFLSAGVLSDLVAG</sequence>
<dbReference type="EMBL" id="FXTK01000003">
    <property type="protein sequence ID" value="SMO51337.1"/>
    <property type="molecule type" value="Genomic_DNA"/>
</dbReference>
<accession>A0A521BVW1</accession>
<proteinExistence type="predicted"/>
<organism evidence="1 2">
    <name type="scientific">Paracoccus laeviglucosivorans</name>
    <dbReference type="NCBI Taxonomy" id="1197861"/>
    <lineage>
        <taxon>Bacteria</taxon>
        <taxon>Pseudomonadati</taxon>
        <taxon>Pseudomonadota</taxon>
        <taxon>Alphaproteobacteria</taxon>
        <taxon>Rhodobacterales</taxon>
        <taxon>Paracoccaceae</taxon>
        <taxon>Paracoccus</taxon>
    </lineage>
</organism>
<dbReference type="InterPro" id="IPR021466">
    <property type="entry name" value="Put_rhamnosyl_transferase"/>
</dbReference>
<gene>
    <name evidence="1" type="ORF">SAMN06265221_103173</name>
</gene>